<sequence length="316" mass="35152">MKNIIMLPIFLLFILSYISSKSIFVDQSGHGDFTTIAAAIDAIPSNNNQWIRIHVKAGVYTEKVQIGNDKGFILLEGEGYEQTSVEWGDHTSGGNETDQTSTFRFSGNNIVVKYISFKNTFNGGSQLGQAVAALVEGDMISFYDSGFYGIQDTLCDFRGRHYYKDSYIQGAVDFIWGSAQSIYEGCNICSYGEGIDHGYITAQGRGTDSGPGGFVFKSCNVTGSLETFLGRAWTPYSMVIFYQTFMFNIVFPQGWDAFNAAGGKESLTYYVEFECSGPGSNTSERVNWVKKPTYDQLKQYIDISFIDKEGWLSQQP</sequence>
<gene>
    <name evidence="1" type="ORF">IHE45_12G006500</name>
</gene>
<name>A0ACB7V045_DIOAL</name>
<dbReference type="Proteomes" id="UP000827976">
    <property type="component" value="Chromosome 12"/>
</dbReference>
<protein>
    <submittedName>
        <fullName evidence="1">Pectinesterase protein</fullName>
        <ecNumber evidence="1">3.1.1.11</ecNumber>
    </submittedName>
</protein>
<evidence type="ECO:0000313" key="2">
    <source>
        <dbReference type="Proteomes" id="UP000827976"/>
    </source>
</evidence>
<reference evidence="2" key="1">
    <citation type="journal article" date="2022" name="Nat. Commun.">
        <title>Chromosome evolution and the genetic basis of agronomically important traits in greater yam.</title>
        <authorList>
            <person name="Bredeson J.V."/>
            <person name="Lyons J.B."/>
            <person name="Oniyinde I.O."/>
            <person name="Okereke N.R."/>
            <person name="Kolade O."/>
            <person name="Nnabue I."/>
            <person name="Nwadili C.O."/>
            <person name="Hribova E."/>
            <person name="Parker M."/>
            <person name="Nwogha J."/>
            <person name="Shu S."/>
            <person name="Carlson J."/>
            <person name="Kariba R."/>
            <person name="Muthemba S."/>
            <person name="Knop K."/>
            <person name="Barton G.J."/>
            <person name="Sherwood A.V."/>
            <person name="Lopez-Montes A."/>
            <person name="Asiedu R."/>
            <person name="Jamnadass R."/>
            <person name="Muchugi A."/>
            <person name="Goodstein D."/>
            <person name="Egesi C.N."/>
            <person name="Featherston J."/>
            <person name="Asfaw A."/>
            <person name="Simpson G.G."/>
            <person name="Dolezel J."/>
            <person name="Hendre P.S."/>
            <person name="Van Deynze A."/>
            <person name="Kumar P.L."/>
            <person name="Obidiegwu J.E."/>
            <person name="Bhattacharjee R."/>
            <person name="Rokhsar D.S."/>
        </authorList>
    </citation>
    <scope>NUCLEOTIDE SEQUENCE [LARGE SCALE GENOMIC DNA]</scope>
    <source>
        <strain evidence="2">cv. TDa95/00328</strain>
    </source>
</reference>
<evidence type="ECO:0000313" key="1">
    <source>
        <dbReference type="EMBL" id="KAH7666600.1"/>
    </source>
</evidence>
<keyword evidence="2" id="KW-1185">Reference proteome</keyword>
<proteinExistence type="predicted"/>
<comment type="caution">
    <text evidence="1">The sequence shown here is derived from an EMBL/GenBank/DDBJ whole genome shotgun (WGS) entry which is preliminary data.</text>
</comment>
<dbReference type="EMBL" id="CM037022">
    <property type="protein sequence ID" value="KAH7666600.1"/>
    <property type="molecule type" value="Genomic_DNA"/>
</dbReference>
<keyword evidence="1" id="KW-0378">Hydrolase</keyword>
<accession>A0ACB7V045</accession>
<dbReference type="EC" id="3.1.1.11" evidence="1"/>
<organism evidence="1 2">
    <name type="scientific">Dioscorea alata</name>
    <name type="common">Purple yam</name>
    <dbReference type="NCBI Taxonomy" id="55571"/>
    <lineage>
        <taxon>Eukaryota</taxon>
        <taxon>Viridiplantae</taxon>
        <taxon>Streptophyta</taxon>
        <taxon>Embryophyta</taxon>
        <taxon>Tracheophyta</taxon>
        <taxon>Spermatophyta</taxon>
        <taxon>Magnoliopsida</taxon>
        <taxon>Liliopsida</taxon>
        <taxon>Dioscoreales</taxon>
        <taxon>Dioscoreaceae</taxon>
        <taxon>Dioscorea</taxon>
    </lineage>
</organism>